<protein>
    <recommendedName>
        <fullName evidence="4">3-deoxy-manno-octulosonate cytidylyltransferase</fullName>
    </recommendedName>
</protein>
<dbReference type="PANTHER" id="PTHR42866">
    <property type="entry name" value="3-DEOXY-MANNO-OCTULOSONATE CYTIDYLYLTRANSFERASE"/>
    <property type="match status" value="1"/>
</dbReference>
<sequence length="261" mass="30156">HTRKLWLWKSEMRSLDRPNTTNNLTVGLIPARWHSTRFEGKPLAPINGVPMIKRVYDRACCCNNIDTVVVLTDDERINEYCIKNEMRCIVIEDDVRSGTDRCAKALELLDGDVFVNIQGDEPLINPDAIDKLIEEHDTGVGVTNAYVYVDDSYKLHDKNVVKVVTKTNDDALYYSRLAVPYQQKDFTPFKQQLGLYVFDRDMLELFPELEVGESEKSEAIEMLRYLENEYDIKMVEVDDEGLSVDTIEDLKRVEDFINAYN</sequence>
<evidence type="ECO:0008006" key="4">
    <source>
        <dbReference type="Google" id="ProtNLM"/>
    </source>
</evidence>
<dbReference type="EMBL" id="UINC01043883">
    <property type="protein sequence ID" value="SVB48546.1"/>
    <property type="molecule type" value="Genomic_DNA"/>
</dbReference>
<organism evidence="3">
    <name type="scientific">marine metagenome</name>
    <dbReference type="NCBI Taxonomy" id="408172"/>
    <lineage>
        <taxon>unclassified sequences</taxon>
        <taxon>metagenomes</taxon>
        <taxon>ecological metagenomes</taxon>
    </lineage>
</organism>
<dbReference type="InterPro" id="IPR004528">
    <property type="entry name" value="KdsB"/>
</dbReference>
<evidence type="ECO:0000256" key="2">
    <source>
        <dbReference type="ARBA" id="ARBA00022695"/>
    </source>
</evidence>
<keyword evidence="1" id="KW-0808">Transferase</keyword>
<dbReference type="Pfam" id="PF02348">
    <property type="entry name" value="CTP_transf_3"/>
    <property type="match status" value="1"/>
</dbReference>
<accession>A0A382ECN1</accession>
<dbReference type="GO" id="GO:0008690">
    <property type="term" value="F:3-deoxy-manno-octulosonate cytidylyltransferase activity"/>
    <property type="evidence" value="ECO:0007669"/>
    <property type="project" value="InterPro"/>
</dbReference>
<dbReference type="Gene3D" id="3.90.550.10">
    <property type="entry name" value="Spore Coat Polysaccharide Biosynthesis Protein SpsA, Chain A"/>
    <property type="match status" value="1"/>
</dbReference>
<reference evidence="3" key="1">
    <citation type="submission" date="2018-05" db="EMBL/GenBank/DDBJ databases">
        <authorList>
            <person name="Lanie J.A."/>
            <person name="Ng W.-L."/>
            <person name="Kazmierczak K.M."/>
            <person name="Andrzejewski T.M."/>
            <person name="Davidsen T.M."/>
            <person name="Wayne K.J."/>
            <person name="Tettelin H."/>
            <person name="Glass J.I."/>
            <person name="Rusch D."/>
            <person name="Podicherti R."/>
            <person name="Tsui H.-C.T."/>
            <person name="Winkler M.E."/>
        </authorList>
    </citation>
    <scope>NUCLEOTIDE SEQUENCE</scope>
</reference>
<name>A0A382ECN1_9ZZZZ</name>
<dbReference type="NCBIfam" id="NF003952">
    <property type="entry name" value="PRK05450.1-5"/>
    <property type="match status" value="1"/>
</dbReference>
<dbReference type="AlphaFoldDB" id="A0A382ECN1"/>
<dbReference type="GO" id="GO:0005829">
    <property type="term" value="C:cytosol"/>
    <property type="evidence" value="ECO:0007669"/>
    <property type="project" value="TreeGrafter"/>
</dbReference>
<feature type="non-terminal residue" evidence="3">
    <location>
        <position position="1"/>
    </location>
</feature>
<evidence type="ECO:0000256" key="1">
    <source>
        <dbReference type="ARBA" id="ARBA00022679"/>
    </source>
</evidence>
<dbReference type="InterPro" id="IPR003329">
    <property type="entry name" value="Cytidylyl_trans"/>
</dbReference>
<evidence type="ECO:0000313" key="3">
    <source>
        <dbReference type="EMBL" id="SVB48546.1"/>
    </source>
</evidence>
<dbReference type="CDD" id="cd02517">
    <property type="entry name" value="CMP-KDO-Synthetase"/>
    <property type="match status" value="1"/>
</dbReference>
<dbReference type="InterPro" id="IPR029044">
    <property type="entry name" value="Nucleotide-diphossugar_trans"/>
</dbReference>
<dbReference type="SUPFAM" id="SSF53448">
    <property type="entry name" value="Nucleotide-diphospho-sugar transferases"/>
    <property type="match status" value="1"/>
</dbReference>
<dbReference type="PANTHER" id="PTHR42866:SF2">
    <property type="entry name" value="3-DEOXY-MANNO-OCTULOSONATE CYTIDYLYLTRANSFERASE, MITOCHONDRIAL"/>
    <property type="match status" value="1"/>
</dbReference>
<keyword evidence="2" id="KW-0548">Nucleotidyltransferase</keyword>
<proteinExistence type="predicted"/>
<gene>
    <name evidence="3" type="ORF">METZ01_LOCUS201400</name>
</gene>